<dbReference type="Gene3D" id="3.30.40.10">
    <property type="entry name" value="Zinc/RING finger domain, C3HC4 (zinc finger)"/>
    <property type="match status" value="1"/>
</dbReference>
<dbReference type="KEGG" id="mlr:MELLADRAFT_86024"/>
<dbReference type="GeneID" id="18934054"/>
<keyword evidence="8" id="KW-0804">Transcription</keyword>
<dbReference type="OrthoDB" id="21204at2759"/>
<evidence type="ECO:0000256" key="1">
    <source>
        <dbReference type="ARBA" id="ARBA00000900"/>
    </source>
</evidence>
<feature type="domain" description="RING-type" evidence="11">
    <location>
        <begin position="24"/>
        <end position="76"/>
    </location>
</feature>
<proteinExistence type="predicted"/>
<organism evidence="13">
    <name type="scientific">Melampsora larici-populina (strain 98AG31 / pathotype 3-4-7)</name>
    <name type="common">Poplar leaf rust fungus</name>
    <dbReference type="NCBI Taxonomy" id="747676"/>
    <lineage>
        <taxon>Eukaryota</taxon>
        <taxon>Fungi</taxon>
        <taxon>Dikarya</taxon>
        <taxon>Basidiomycota</taxon>
        <taxon>Pucciniomycotina</taxon>
        <taxon>Pucciniomycetes</taxon>
        <taxon>Pucciniales</taxon>
        <taxon>Melampsoraceae</taxon>
        <taxon>Melampsora</taxon>
    </lineage>
</organism>
<feature type="region of interest" description="Disordered" evidence="10">
    <location>
        <begin position="107"/>
        <end position="128"/>
    </location>
</feature>
<evidence type="ECO:0000256" key="10">
    <source>
        <dbReference type="SAM" id="MobiDB-lite"/>
    </source>
</evidence>
<sequence>MSSYPHQQLNPSRQEQLKDKAEKCSICLSETKDRLILEQFLFAFNQKTIIAPCYHSQYCFQCILVWSQTSRKCPLCLATIDHFLHHLGPNADYEQYYPLPLLQPNKSHPSTSTHQLHQPLPPTRSLSDSKIQEIQETKHALISLDHRQFIYPHFYVVSLLSSNT</sequence>
<evidence type="ECO:0000256" key="3">
    <source>
        <dbReference type="ARBA" id="ARBA00022679"/>
    </source>
</evidence>
<dbReference type="InterPro" id="IPR013083">
    <property type="entry name" value="Znf_RING/FYVE/PHD"/>
</dbReference>
<evidence type="ECO:0000256" key="4">
    <source>
        <dbReference type="ARBA" id="ARBA00022723"/>
    </source>
</evidence>
<evidence type="ECO:0000256" key="7">
    <source>
        <dbReference type="ARBA" id="ARBA00023015"/>
    </source>
</evidence>
<evidence type="ECO:0000256" key="2">
    <source>
        <dbReference type="ARBA" id="ARBA00012483"/>
    </source>
</evidence>
<keyword evidence="3" id="KW-0808">Transferase</keyword>
<evidence type="ECO:0000313" key="13">
    <source>
        <dbReference type="Proteomes" id="UP000001072"/>
    </source>
</evidence>
<keyword evidence="4" id="KW-0479">Metal-binding</keyword>
<dbReference type="GO" id="GO:0006513">
    <property type="term" value="P:protein monoubiquitination"/>
    <property type="evidence" value="ECO:0007669"/>
    <property type="project" value="TreeGrafter"/>
</dbReference>
<dbReference type="GO" id="GO:0061630">
    <property type="term" value="F:ubiquitin protein ligase activity"/>
    <property type="evidence" value="ECO:0007669"/>
    <property type="project" value="UniProtKB-EC"/>
</dbReference>
<keyword evidence="13" id="KW-1185">Reference proteome</keyword>
<dbReference type="EC" id="2.3.2.27" evidence="2"/>
<dbReference type="Pfam" id="PF00097">
    <property type="entry name" value="zf-C3HC4"/>
    <property type="match status" value="1"/>
</dbReference>
<evidence type="ECO:0000256" key="6">
    <source>
        <dbReference type="ARBA" id="ARBA00022833"/>
    </source>
</evidence>
<protein>
    <recommendedName>
        <fullName evidence="2">RING-type E3 ubiquitin transferase</fullName>
        <ecNumber evidence="2">2.3.2.27</ecNumber>
    </recommendedName>
</protein>
<reference evidence="13" key="1">
    <citation type="journal article" date="2011" name="Proc. Natl. Acad. Sci. U.S.A.">
        <title>Obligate biotrophy features unraveled by the genomic analysis of rust fungi.</title>
        <authorList>
            <person name="Duplessis S."/>
            <person name="Cuomo C.A."/>
            <person name="Lin Y.-C."/>
            <person name="Aerts A."/>
            <person name="Tisserant E."/>
            <person name="Veneault-Fourrey C."/>
            <person name="Joly D.L."/>
            <person name="Hacquard S."/>
            <person name="Amselem J."/>
            <person name="Cantarel B.L."/>
            <person name="Chiu R."/>
            <person name="Coutinho P.M."/>
            <person name="Feau N."/>
            <person name="Field M."/>
            <person name="Frey P."/>
            <person name="Gelhaye E."/>
            <person name="Goldberg J."/>
            <person name="Grabherr M.G."/>
            <person name="Kodira C.D."/>
            <person name="Kohler A."/>
            <person name="Kuees U."/>
            <person name="Lindquist E.A."/>
            <person name="Lucas S.M."/>
            <person name="Mago R."/>
            <person name="Mauceli E."/>
            <person name="Morin E."/>
            <person name="Murat C."/>
            <person name="Pangilinan J.L."/>
            <person name="Park R."/>
            <person name="Pearson M."/>
            <person name="Quesneville H."/>
            <person name="Rouhier N."/>
            <person name="Sakthikumar S."/>
            <person name="Salamov A.A."/>
            <person name="Schmutz J."/>
            <person name="Selles B."/>
            <person name="Shapiro H."/>
            <person name="Tanguay P."/>
            <person name="Tuskan G.A."/>
            <person name="Henrissat B."/>
            <person name="Van de Peer Y."/>
            <person name="Rouze P."/>
            <person name="Ellis J.G."/>
            <person name="Dodds P.N."/>
            <person name="Schein J.E."/>
            <person name="Zhong S."/>
            <person name="Hamelin R.C."/>
            <person name="Grigoriev I.V."/>
            <person name="Szabo L.J."/>
            <person name="Martin F."/>
        </authorList>
    </citation>
    <scope>NUCLEOTIDE SEQUENCE [LARGE SCALE GENOMIC DNA]</scope>
    <source>
        <strain evidence="13">98AG31 / pathotype 3-4-7</strain>
    </source>
</reference>
<dbReference type="InterPro" id="IPR001841">
    <property type="entry name" value="Znf_RING"/>
</dbReference>
<dbReference type="GO" id="GO:0000209">
    <property type="term" value="P:protein polyubiquitination"/>
    <property type="evidence" value="ECO:0007669"/>
    <property type="project" value="TreeGrafter"/>
</dbReference>
<evidence type="ECO:0000259" key="11">
    <source>
        <dbReference type="PROSITE" id="PS50089"/>
    </source>
</evidence>
<keyword evidence="6" id="KW-0862">Zinc</keyword>
<dbReference type="GO" id="GO:0008270">
    <property type="term" value="F:zinc ion binding"/>
    <property type="evidence" value="ECO:0007669"/>
    <property type="project" value="UniProtKB-KW"/>
</dbReference>
<comment type="catalytic activity">
    <reaction evidence="1">
        <text>S-ubiquitinyl-[E2 ubiquitin-conjugating enzyme]-L-cysteine + [acceptor protein]-L-lysine = [E2 ubiquitin-conjugating enzyme]-L-cysteine + N(6)-ubiquitinyl-[acceptor protein]-L-lysine.</text>
        <dbReference type="EC" id="2.3.2.27"/>
    </reaction>
</comment>
<dbReference type="InParanoid" id="F4RKH9"/>
<dbReference type="STRING" id="747676.F4RKH9"/>
<evidence type="ECO:0000256" key="5">
    <source>
        <dbReference type="ARBA" id="ARBA00022771"/>
    </source>
</evidence>
<dbReference type="PANTHER" id="PTHR46077:SF1">
    <property type="entry name" value="TOP1 BINDING ARGININE_SERINE RICH PROTEIN, E3 UBIQUITIN LIGASE"/>
    <property type="match status" value="1"/>
</dbReference>
<dbReference type="HOGENOM" id="CLU_1619397_0_0_1"/>
<dbReference type="VEuPathDB" id="FungiDB:MELLADRAFT_86024"/>
<accession>F4RKH9</accession>
<dbReference type="PROSITE" id="PS50089">
    <property type="entry name" value="ZF_RING_2"/>
    <property type="match status" value="1"/>
</dbReference>
<evidence type="ECO:0000256" key="9">
    <source>
        <dbReference type="PROSITE-ProRule" id="PRU00175"/>
    </source>
</evidence>
<dbReference type="SMART" id="SM00184">
    <property type="entry name" value="RING"/>
    <property type="match status" value="1"/>
</dbReference>
<dbReference type="EMBL" id="GL883105">
    <property type="protein sequence ID" value="EGG07178.1"/>
    <property type="molecule type" value="Genomic_DNA"/>
</dbReference>
<keyword evidence="5 9" id="KW-0863">Zinc-finger</keyword>
<dbReference type="RefSeq" id="XP_007409620.1">
    <property type="nucleotide sequence ID" value="XM_007409558.1"/>
</dbReference>
<dbReference type="InterPro" id="IPR018957">
    <property type="entry name" value="Znf_C3HC4_RING-type"/>
</dbReference>
<name>F4RKH9_MELLP</name>
<feature type="compositionally biased region" description="Polar residues" evidence="10">
    <location>
        <begin position="107"/>
        <end position="116"/>
    </location>
</feature>
<dbReference type="Proteomes" id="UP000001072">
    <property type="component" value="Unassembled WGS sequence"/>
</dbReference>
<dbReference type="SUPFAM" id="SSF57850">
    <property type="entry name" value="RING/U-box"/>
    <property type="match status" value="1"/>
</dbReference>
<evidence type="ECO:0000313" key="12">
    <source>
        <dbReference type="EMBL" id="EGG07178.1"/>
    </source>
</evidence>
<dbReference type="eggNOG" id="KOG0800">
    <property type="taxonomic scope" value="Eukaryota"/>
</dbReference>
<evidence type="ECO:0000256" key="8">
    <source>
        <dbReference type="ARBA" id="ARBA00023163"/>
    </source>
</evidence>
<gene>
    <name evidence="12" type="ORF">MELLADRAFT_86024</name>
</gene>
<dbReference type="PANTHER" id="PTHR46077">
    <property type="entry name" value="E3 UBIQUITIN-PROTEIN LIGASE TOPORS"/>
    <property type="match status" value="1"/>
</dbReference>
<keyword evidence="7" id="KW-0805">Transcription regulation</keyword>
<dbReference type="AlphaFoldDB" id="F4RKH9"/>